<evidence type="ECO:0000256" key="1">
    <source>
        <dbReference type="SAM" id="MobiDB-lite"/>
    </source>
</evidence>
<proteinExistence type="predicted"/>
<evidence type="ECO:0000313" key="2">
    <source>
        <dbReference type="EMBL" id="KAJ1112868.1"/>
    </source>
</evidence>
<evidence type="ECO:0000313" key="3">
    <source>
        <dbReference type="Proteomes" id="UP001066276"/>
    </source>
</evidence>
<dbReference type="AlphaFoldDB" id="A0AAV7NA30"/>
<protein>
    <submittedName>
        <fullName evidence="2">Uncharacterized protein</fullName>
    </submittedName>
</protein>
<organism evidence="2 3">
    <name type="scientific">Pleurodeles waltl</name>
    <name type="common">Iberian ribbed newt</name>
    <dbReference type="NCBI Taxonomy" id="8319"/>
    <lineage>
        <taxon>Eukaryota</taxon>
        <taxon>Metazoa</taxon>
        <taxon>Chordata</taxon>
        <taxon>Craniata</taxon>
        <taxon>Vertebrata</taxon>
        <taxon>Euteleostomi</taxon>
        <taxon>Amphibia</taxon>
        <taxon>Batrachia</taxon>
        <taxon>Caudata</taxon>
        <taxon>Salamandroidea</taxon>
        <taxon>Salamandridae</taxon>
        <taxon>Pleurodelinae</taxon>
        <taxon>Pleurodeles</taxon>
    </lineage>
</organism>
<reference evidence="2" key="1">
    <citation type="journal article" date="2022" name="bioRxiv">
        <title>Sequencing and chromosome-scale assembly of the giantPleurodeles waltlgenome.</title>
        <authorList>
            <person name="Brown T."/>
            <person name="Elewa A."/>
            <person name="Iarovenko S."/>
            <person name="Subramanian E."/>
            <person name="Araus A.J."/>
            <person name="Petzold A."/>
            <person name="Susuki M."/>
            <person name="Suzuki K.-i.T."/>
            <person name="Hayashi T."/>
            <person name="Toyoda A."/>
            <person name="Oliveira C."/>
            <person name="Osipova E."/>
            <person name="Leigh N.D."/>
            <person name="Simon A."/>
            <person name="Yun M.H."/>
        </authorList>
    </citation>
    <scope>NUCLEOTIDE SEQUENCE</scope>
    <source>
        <strain evidence="2">20211129_DDA</strain>
        <tissue evidence="2">Liver</tissue>
    </source>
</reference>
<dbReference type="Proteomes" id="UP001066276">
    <property type="component" value="Chromosome 8"/>
</dbReference>
<sequence>MQLPGTRGVRSRGARDVEDIDGRRPSRPIRFHEATIAHGLNAPIVTGGVGLRRSEFPAAAYSRQGEPEEVAAERGRARGSRRAGSDRRGTRNSPR</sequence>
<dbReference type="EMBL" id="JANPWB010000012">
    <property type="protein sequence ID" value="KAJ1112868.1"/>
    <property type="molecule type" value="Genomic_DNA"/>
</dbReference>
<gene>
    <name evidence="2" type="ORF">NDU88_001129</name>
</gene>
<keyword evidence="3" id="KW-1185">Reference proteome</keyword>
<feature type="region of interest" description="Disordered" evidence="1">
    <location>
        <begin position="1"/>
        <end position="29"/>
    </location>
</feature>
<comment type="caution">
    <text evidence="2">The sequence shown here is derived from an EMBL/GenBank/DDBJ whole genome shotgun (WGS) entry which is preliminary data.</text>
</comment>
<name>A0AAV7NA30_PLEWA</name>
<feature type="compositionally biased region" description="Basic and acidic residues" evidence="1">
    <location>
        <begin position="13"/>
        <end position="29"/>
    </location>
</feature>
<feature type="region of interest" description="Disordered" evidence="1">
    <location>
        <begin position="60"/>
        <end position="95"/>
    </location>
</feature>
<accession>A0AAV7NA30</accession>